<name>A0ABQ0IEK1_9ALTE</name>
<gene>
    <name evidence="1" type="ORF">GAGA_5014</name>
</gene>
<dbReference type="EMBL" id="BAEK01000094">
    <property type="protein sequence ID" value="GAC07836.1"/>
    <property type="molecule type" value="Genomic_DNA"/>
</dbReference>
<reference evidence="1 2" key="1">
    <citation type="journal article" date="2014" name="Environ. Microbiol.">
        <title>Comparative genomics of the marine bacterial genus Glaciecola reveals the high degree of genomic diversity and genomic characteristic for cold adaptation.</title>
        <authorList>
            <person name="Qin Q.L."/>
            <person name="Xie B.B."/>
            <person name="Yu Y."/>
            <person name="Shu Y.L."/>
            <person name="Rong J.C."/>
            <person name="Zhang Y.J."/>
            <person name="Zhao D.L."/>
            <person name="Chen X.L."/>
            <person name="Zhang X.Y."/>
            <person name="Chen B."/>
            <person name="Zhou B.C."/>
            <person name="Zhang Y.Z."/>
        </authorList>
    </citation>
    <scope>NUCLEOTIDE SEQUENCE [LARGE SCALE GENOMIC DNA]</scope>
    <source>
        <strain evidence="1 2">NO2</strain>
    </source>
</reference>
<proteinExistence type="predicted"/>
<evidence type="ECO:0000313" key="1">
    <source>
        <dbReference type="EMBL" id="GAC07836.1"/>
    </source>
</evidence>
<evidence type="ECO:0000313" key="2">
    <source>
        <dbReference type="Proteomes" id="UP000008372"/>
    </source>
</evidence>
<comment type="caution">
    <text evidence="1">The sequence shown here is derived from an EMBL/GenBank/DDBJ whole genome shotgun (WGS) entry which is preliminary data.</text>
</comment>
<protein>
    <submittedName>
        <fullName evidence="1">Uncharacterized protein</fullName>
    </submittedName>
</protein>
<accession>A0ABQ0IEK1</accession>
<keyword evidence="2" id="KW-1185">Reference proteome</keyword>
<dbReference type="Proteomes" id="UP000008372">
    <property type="component" value="Unassembled WGS sequence"/>
</dbReference>
<organism evidence="1 2">
    <name type="scientific">Paraglaciecola agarilytica NO2</name>
    <dbReference type="NCBI Taxonomy" id="1125747"/>
    <lineage>
        <taxon>Bacteria</taxon>
        <taxon>Pseudomonadati</taxon>
        <taxon>Pseudomonadota</taxon>
        <taxon>Gammaproteobacteria</taxon>
        <taxon>Alteromonadales</taxon>
        <taxon>Alteromonadaceae</taxon>
        <taxon>Paraglaciecola</taxon>
    </lineage>
</organism>
<sequence length="37" mass="4175">MSTNSITLAKVLSGCVQPLRAPHYSDLHDTRKRFFAL</sequence>